<name>A0A140L0U1_9FIRM</name>
<dbReference type="AlphaFoldDB" id="A0A140L0U1"/>
<dbReference type="EC" id="4.1.1.19" evidence="8"/>
<keyword evidence="3" id="KW-0210">Decarboxylase</keyword>
<accession>A0A140L0U1</accession>
<evidence type="ECO:0000313" key="9">
    <source>
        <dbReference type="Proteomes" id="UP000070456"/>
    </source>
</evidence>
<gene>
    <name evidence="8" type="primary">speA_2</name>
    <name evidence="8" type="ORF">AN619_25850</name>
</gene>
<proteinExistence type="inferred from homology"/>
<evidence type="ECO:0000256" key="4">
    <source>
        <dbReference type="ARBA" id="ARBA00022898"/>
    </source>
</evidence>
<dbReference type="InterPro" id="IPR008286">
    <property type="entry name" value="Prn/Lys/Arg_de-COase_C"/>
</dbReference>
<evidence type="ECO:0000313" key="8">
    <source>
        <dbReference type="EMBL" id="KXG74166.1"/>
    </source>
</evidence>
<dbReference type="Pfam" id="PF01276">
    <property type="entry name" value="OKR_DC_1"/>
    <property type="match status" value="1"/>
</dbReference>
<comment type="caution">
    <text evidence="8">The sequence shown here is derived from an EMBL/GenBank/DDBJ whole genome shotgun (WGS) entry which is preliminary data.</text>
</comment>
<dbReference type="InterPro" id="IPR036633">
    <property type="entry name" value="Prn/Lys/Arg_de-COase_C_sf"/>
</dbReference>
<dbReference type="InterPro" id="IPR000310">
    <property type="entry name" value="Orn/Lys/Arg_deCO2ase_major_dom"/>
</dbReference>
<comment type="similarity">
    <text evidence="2">Belongs to the Orn/Lys/Arg decarboxylase class-I family.</text>
</comment>
<dbReference type="PATRIC" id="fig|520762.4.peg.2855"/>
<evidence type="ECO:0000259" key="7">
    <source>
        <dbReference type="Pfam" id="PF03711"/>
    </source>
</evidence>
<dbReference type="OrthoDB" id="9815233at2"/>
<dbReference type="RefSeq" id="WP_068557569.1">
    <property type="nucleotide sequence ID" value="NZ_LOEE01000062.1"/>
</dbReference>
<reference evidence="8 9" key="1">
    <citation type="submission" date="2015-12" db="EMBL/GenBank/DDBJ databases">
        <title>Draft genome sequence of the thermoanaerobe Thermotalea metallivorans, an isolate from the runoff channel of the Great Artesian Basin, Australia.</title>
        <authorList>
            <person name="Patel B.K."/>
        </authorList>
    </citation>
    <scope>NUCLEOTIDE SEQUENCE [LARGE SCALE GENOMIC DNA]</scope>
    <source>
        <strain evidence="8 9">B2-1</strain>
    </source>
</reference>
<dbReference type="CDD" id="cd00615">
    <property type="entry name" value="Orn_deC_like"/>
    <property type="match status" value="1"/>
</dbReference>
<feature type="domain" description="Orn/Lys/Arg decarboxylase C-terminal" evidence="7">
    <location>
        <begin position="413"/>
        <end position="469"/>
    </location>
</feature>
<evidence type="ECO:0000256" key="1">
    <source>
        <dbReference type="ARBA" id="ARBA00001933"/>
    </source>
</evidence>
<dbReference type="InterPro" id="IPR052357">
    <property type="entry name" value="Orn_Lys_Arg_decarboxylase-I"/>
</dbReference>
<dbReference type="EMBL" id="LOEE01000062">
    <property type="protein sequence ID" value="KXG74166.1"/>
    <property type="molecule type" value="Genomic_DNA"/>
</dbReference>
<organism evidence="8 9">
    <name type="scientific">Thermotalea metallivorans</name>
    <dbReference type="NCBI Taxonomy" id="520762"/>
    <lineage>
        <taxon>Bacteria</taxon>
        <taxon>Bacillati</taxon>
        <taxon>Bacillota</taxon>
        <taxon>Clostridia</taxon>
        <taxon>Peptostreptococcales</taxon>
        <taxon>Thermotaleaceae</taxon>
        <taxon>Thermotalea</taxon>
    </lineage>
</organism>
<evidence type="ECO:0000259" key="6">
    <source>
        <dbReference type="Pfam" id="PF01276"/>
    </source>
</evidence>
<evidence type="ECO:0000256" key="2">
    <source>
        <dbReference type="ARBA" id="ARBA00010671"/>
    </source>
</evidence>
<keyword evidence="4" id="KW-0663">Pyridoxal phosphate</keyword>
<keyword evidence="5 8" id="KW-0456">Lyase</keyword>
<feature type="domain" description="Orn/Lys/Arg decarboxylases family 1 pyridoxal-P attachment site" evidence="6">
    <location>
        <begin position="7"/>
        <end position="368"/>
    </location>
</feature>
<keyword evidence="9" id="KW-1185">Reference proteome</keyword>
<dbReference type="SUPFAM" id="SSF55904">
    <property type="entry name" value="Ornithine decarboxylase C-terminal domain"/>
    <property type="match status" value="1"/>
</dbReference>
<sequence length="482" mass="53800">MDQPIILDRLLKHGKKDMVSFHVPGHKNGKIYERYNYKNFTGQWLSLDVTEIPGMDNLHAPEDMIKEAQERAAKFYRADHTFFLVDGTSCGIIAMLMAVANPGDKIIVPRDCHKSVLHGLILGNLIPAYIQPEVCSDTGIPMGILPETVERAFKEHPEAKALVITYPNYYGICSDVQEIAKIVHKYDKILLVDEAHGAHLNLSEALPVPAIEAGADIAVQSTHKTLPAFTQASMLHVKSRKVNVDRLKMMLAMHQSTSPSYLLMASLDMARTIVEGEGKFLMDQLLGHVEHFKKQIAAIGKIKILDQGLVGKLGVKAVDATKLVIDMTELGISGTLLEELLRTKYHIQVEMANMSAIVAVSTIGNDRRDFERFIHALMGIKDGKGIAHRHIEVPLYSYRIPPMRLTPRQSIYMEKVAVDFTNSSGKISGEYLIPYPPGIPLLCPGEEITEEVIQYVQLLKRNGVQIIGIEDKELQKIKIIEF</sequence>
<dbReference type="Proteomes" id="UP000070456">
    <property type="component" value="Unassembled WGS sequence"/>
</dbReference>
<dbReference type="Gene3D" id="3.40.640.10">
    <property type="entry name" value="Type I PLP-dependent aspartate aminotransferase-like (Major domain)"/>
    <property type="match status" value="1"/>
</dbReference>
<comment type="cofactor">
    <cofactor evidence="1">
        <name>pyridoxal 5'-phosphate</name>
        <dbReference type="ChEBI" id="CHEBI:597326"/>
    </cofactor>
</comment>
<dbReference type="Gene3D" id="3.90.105.10">
    <property type="entry name" value="Molybdopterin biosynthesis moea protein, domain 2"/>
    <property type="match status" value="1"/>
</dbReference>
<dbReference type="SUPFAM" id="SSF53383">
    <property type="entry name" value="PLP-dependent transferases"/>
    <property type="match status" value="1"/>
</dbReference>
<evidence type="ECO:0000256" key="5">
    <source>
        <dbReference type="ARBA" id="ARBA00023239"/>
    </source>
</evidence>
<dbReference type="STRING" id="520762.AN619_25850"/>
<dbReference type="PANTHER" id="PTHR43277:SF4">
    <property type="entry name" value="ARGININE DECARBOXYLASE"/>
    <property type="match status" value="1"/>
</dbReference>
<dbReference type="Pfam" id="PF03711">
    <property type="entry name" value="OKR_DC_1_C"/>
    <property type="match status" value="1"/>
</dbReference>
<dbReference type="GO" id="GO:0008792">
    <property type="term" value="F:arginine decarboxylase activity"/>
    <property type="evidence" value="ECO:0007669"/>
    <property type="project" value="UniProtKB-EC"/>
</dbReference>
<dbReference type="InterPro" id="IPR015424">
    <property type="entry name" value="PyrdxlP-dep_Trfase"/>
</dbReference>
<protein>
    <submittedName>
        <fullName evidence="8">Arginine decarboxylase</fullName>
        <ecNumber evidence="8">4.1.1.19</ecNumber>
    </submittedName>
</protein>
<dbReference type="InterPro" id="IPR015421">
    <property type="entry name" value="PyrdxlP-dep_Trfase_major"/>
</dbReference>
<dbReference type="PANTHER" id="PTHR43277">
    <property type="entry name" value="ARGININE DECARBOXYLASE"/>
    <property type="match status" value="1"/>
</dbReference>
<evidence type="ECO:0000256" key="3">
    <source>
        <dbReference type="ARBA" id="ARBA00022793"/>
    </source>
</evidence>